<keyword evidence="5" id="KW-1185">Reference proteome</keyword>
<dbReference type="PANTHER" id="PTHR43808:SF31">
    <property type="entry name" value="N-ACETYL-L-CITRULLINE DEACETYLASE"/>
    <property type="match status" value="1"/>
</dbReference>
<dbReference type="InterPro" id="IPR011650">
    <property type="entry name" value="Peptidase_M20_dimer"/>
</dbReference>
<dbReference type="GO" id="GO:0046872">
    <property type="term" value="F:metal ion binding"/>
    <property type="evidence" value="ECO:0007669"/>
    <property type="project" value="UniProtKB-KW"/>
</dbReference>
<protein>
    <submittedName>
        <fullName evidence="4">M20 family metallopeptidase</fullName>
    </submittedName>
</protein>
<accession>A0A563DSM8</accession>
<keyword evidence="2" id="KW-0378">Hydrolase</keyword>
<dbReference type="Pfam" id="PF07687">
    <property type="entry name" value="M20_dimer"/>
    <property type="match status" value="1"/>
</dbReference>
<dbReference type="AlphaFoldDB" id="A0A563DSM8"/>
<evidence type="ECO:0000313" key="5">
    <source>
        <dbReference type="Proteomes" id="UP000320244"/>
    </source>
</evidence>
<gene>
    <name evidence="4" type="ORF">FGL98_22170</name>
</gene>
<dbReference type="OrthoDB" id="7055905at2"/>
<evidence type="ECO:0000259" key="3">
    <source>
        <dbReference type="Pfam" id="PF07687"/>
    </source>
</evidence>
<reference evidence="4 5" key="2">
    <citation type="submission" date="2019-08" db="EMBL/GenBank/DDBJ databases">
        <title>Jejuicoccus antrihumi gen. nov., sp. nov., a new member of the family Dermacoccaceae isolated from a cave.</title>
        <authorList>
            <person name="Schumann P."/>
            <person name="Kim I.S."/>
        </authorList>
    </citation>
    <scope>NUCLEOTIDE SEQUENCE [LARGE SCALE GENOMIC DNA]</scope>
    <source>
        <strain evidence="4 5">C5-26</strain>
    </source>
</reference>
<dbReference type="RefSeq" id="WP_146320611.1">
    <property type="nucleotide sequence ID" value="NZ_VCQV01000047.1"/>
</dbReference>
<dbReference type="SUPFAM" id="SSF55031">
    <property type="entry name" value="Bacterial exopeptidase dimerisation domain"/>
    <property type="match status" value="1"/>
</dbReference>
<dbReference type="Gene3D" id="3.30.70.360">
    <property type="match status" value="1"/>
</dbReference>
<dbReference type="PANTHER" id="PTHR43808">
    <property type="entry name" value="ACETYLORNITHINE DEACETYLASE"/>
    <property type="match status" value="1"/>
</dbReference>
<dbReference type="InterPro" id="IPR002933">
    <property type="entry name" value="Peptidase_M20"/>
</dbReference>
<dbReference type="Pfam" id="PF01546">
    <property type="entry name" value="Peptidase_M20"/>
    <property type="match status" value="1"/>
</dbReference>
<feature type="domain" description="Peptidase M20 dimerisation" evidence="3">
    <location>
        <begin position="170"/>
        <end position="252"/>
    </location>
</feature>
<comment type="caution">
    <text evidence="4">The sequence shown here is derived from an EMBL/GenBank/DDBJ whole genome shotgun (WGS) entry which is preliminary data.</text>
</comment>
<evidence type="ECO:0000256" key="1">
    <source>
        <dbReference type="ARBA" id="ARBA00022723"/>
    </source>
</evidence>
<dbReference type="SUPFAM" id="SSF53187">
    <property type="entry name" value="Zn-dependent exopeptidases"/>
    <property type="match status" value="1"/>
</dbReference>
<dbReference type="EMBL" id="VCQV01000047">
    <property type="protein sequence ID" value="TWP33179.1"/>
    <property type="molecule type" value="Genomic_DNA"/>
</dbReference>
<dbReference type="Proteomes" id="UP000320244">
    <property type="component" value="Unassembled WGS sequence"/>
</dbReference>
<name>A0A563DSM8_9MICO</name>
<keyword evidence="1" id="KW-0479">Metal-binding</keyword>
<proteinExistence type="predicted"/>
<reference evidence="4 5" key="1">
    <citation type="submission" date="2019-05" db="EMBL/GenBank/DDBJ databases">
        <authorList>
            <person name="Lee S.D."/>
        </authorList>
    </citation>
    <scope>NUCLEOTIDE SEQUENCE [LARGE SCALE GENOMIC DNA]</scope>
    <source>
        <strain evidence="4 5">C5-26</strain>
    </source>
</reference>
<evidence type="ECO:0000256" key="2">
    <source>
        <dbReference type="ARBA" id="ARBA00022801"/>
    </source>
</evidence>
<dbReference type="GO" id="GO:0008777">
    <property type="term" value="F:acetylornithine deacetylase activity"/>
    <property type="evidence" value="ECO:0007669"/>
    <property type="project" value="TreeGrafter"/>
</dbReference>
<dbReference type="Gene3D" id="3.40.630.10">
    <property type="entry name" value="Zn peptidases"/>
    <property type="match status" value="1"/>
</dbReference>
<dbReference type="InterPro" id="IPR036264">
    <property type="entry name" value="Bact_exopeptidase_dim_dom"/>
</dbReference>
<organism evidence="4 5">
    <name type="scientific">Leekyejoonella antrihumi</name>
    <dbReference type="NCBI Taxonomy" id="1660198"/>
    <lineage>
        <taxon>Bacteria</taxon>
        <taxon>Bacillati</taxon>
        <taxon>Actinomycetota</taxon>
        <taxon>Actinomycetes</taxon>
        <taxon>Micrococcales</taxon>
        <taxon>Dermacoccaceae</taxon>
        <taxon>Leekyejoonella</taxon>
    </lineage>
</organism>
<dbReference type="InterPro" id="IPR050072">
    <property type="entry name" value="Peptidase_M20A"/>
</dbReference>
<sequence length="365" mass="38051">MSSLRSALELTRSLVRCPSVSGDHAAQAAIQHLVADYAAGGAVRVTQSGRGEAPWTLLETGEDPPGSVLFACHTDTVPLGEPSRWLRDPVSGEIDANHLHGRGSVDMKGGTVAAVHAVIAAAEAGASARLLMTSDEEIGCRGAAEAAPHLTGTPSLIVVPEATMNRVALGHRGATWLRLTAAGTAAHGSTPQRGINAIRLLVDRVITALDDLPLLTDDYLGTETANLGTVTGGTAPNIVPDTASLTLDLRTVGSNHHLLDWAAATGPEINVATELDLPAVRTPDVPDALEDYGVAPPVTYFTDASVLAGVFPHSPIVIFGPGDPTQMHAVDEHLDLASWRQSLHDFVRLTVTDHPAQDPETGQSS</sequence>
<dbReference type="GO" id="GO:0006526">
    <property type="term" value="P:L-arginine biosynthetic process"/>
    <property type="evidence" value="ECO:0007669"/>
    <property type="project" value="TreeGrafter"/>
</dbReference>
<evidence type="ECO:0000313" key="4">
    <source>
        <dbReference type="EMBL" id="TWP33179.1"/>
    </source>
</evidence>